<dbReference type="GO" id="GO:0005737">
    <property type="term" value="C:cytoplasm"/>
    <property type="evidence" value="ECO:0007669"/>
    <property type="project" value="UniProtKB-SubCell"/>
</dbReference>
<dbReference type="UniPathway" id="UPA00068">
    <property type="reaction ID" value="UER00107"/>
</dbReference>
<feature type="binding site" evidence="9">
    <location>
        <begin position="41"/>
        <end position="42"/>
    </location>
    <ligand>
        <name>substrate</name>
    </ligand>
</feature>
<keyword evidence="7 9" id="KW-0067">ATP-binding</keyword>
<dbReference type="SUPFAM" id="SSF53633">
    <property type="entry name" value="Carbamate kinase-like"/>
    <property type="match status" value="1"/>
</dbReference>
<feature type="site" description="Transition state stabilizer" evidence="9">
    <location>
        <position position="213"/>
    </location>
</feature>
<keyword evidence="3 9" id="KW-0028">Amino-acid biosynthesis</keyword>
<dbReference type="EMBL" id="JAAIWK010000018">
    <property type="protein sequence ID" value="NEY20568.1"/>
    <property type="molecule type" value="Genomic_DNA"/>
</dbReference>
<dbReference type="NCBIfam" id="TIGR00761">
    <property type="entry name" value="argB"/>
    <property type="match status" value="1"/>
</dbReference>
<keyword evidence="9" id="KW-0963">Cytoplasm</keyword>
<dbReference type="PANTHER" id="PTHR23342">
    <property type="entry name" value="N-ACETYLGLUTAMATE SYNTHASE"/>
    <property type="match status" value="1"/>
</dbReference>
<proteinExistence type="inferred from homology"/>
<protein>
    <recommendedName>
        <fullName evidence="9">Acetylglutamate kinase</fullName>
        <ecNumber evidence="9">2.7.2.8</ecNumber>
    </recommendedName>
    <alternativeName>
        <fullName evidence="9">N-acetyl-L-glutamate 5-phosphotransferase</fullName>
    </alternativeName>
    <alternativeName>
        <fullName evidence="9">NAG kinase</fullName>
        <shortName evidence="9">NAGK</shortName>
    </alternativeName>
</protein>
<keyword evidence="4 9" id="KW-0808">Transferase</keyword>
<comment type="similarity">
    <text evidence="9">Belongs to the acetylglutamate kinase family. ArgB subfamily.</text>
</comment>
<evidence type="ECO:0000256" key="7">
    <source>
        <dbReference type="ARBA" id="ARBA00022840"/>
    </source>
</evidence>
<dbReference type="AlphaFoldDB" id="A0A0A6V985"/>
<dbReference type="InterPro" id="IPR037528">
    <property type="entry name" value="ArgB"/>
</dbReference>
<dbReference type="Pfam" id="PF00696">
    <property type="entry name" value="AA_kinase"/>
    <property type="match status" value="1"/>
</dbReference>
<feature type="domain" description="Aspartate/glutamate/uridylate kinase" evidence="10">
    <location>
        <begin position="3"/>
        <end position="232"/>
    </location>
</feature>
<feature type="binding site" evidence="9">
    <location>
        <position position="155"/>
    </location>
    <ligand>
        <name>substrate</name>
    </ligand>
</feature>
<keyword evidence="5 9" id="KW-0547">Nucleotide-binding</keyword>
<organism evidence="11 13">
    <name type="scientific">Heyndrickxia ginsengihumi</name>
    <dbReference type="NCBI Taxonomy" id="363870"/>
    <lineage>
        <taxon>Bacteria</taxon>
        <taxon>Bacillati</taxon>
        <taxon>Bacillota</taxon>
        <taxon>Bacilli</taxon>
        <taxon>Bacillales</taxon>
        <taxon>Bacillaceae</taxon>
        <taxon>Heyndrickxia</taxon>
    </lineage>
</organism>
<evidence type="ECO:0000256" key="6">
    <source>
        <dbReference type="ARBA" id="ARBA00022777"/>
    </source>
</evidence>
<keyword evidence="14" id="KW-1185">Reference proteome</keyword>
<evidence type="ECO:0000313" key="12">
    <source>
        <dbReference type="EMBL" id="NEY20568.1"/>
    </source>
</evidence>
<dbReference type="GO" id="GO:0042450">
    <property type="term" value="P:L-arginine biosynthetic process via ornithine"/>
    <property type="evidence" value="ECO:0007669"/>
    <property type="project" value="UniProtKB-UniRule"/>
</dbReference>
<dbReference type="Proteomes" id="UP000030588">
    <property type="component" value="Unassembled WGS sequence"/>
</dbReference>
<feature type="binding site" evidence="9">
    <location>
        <position position="63"/>
    </location>
    <ligand>
        <name>substrate</name>
    </ligand>
</feature>
<dbReference type="Proteomes" id="UP000476934">
    <property type="component" value="Unassembled WGS sequence"/>
</dbReference>
<dbReference type="EC" id="2.7.2.8" evidence="9"/>
<evidence type="ECO:0000256" key="3">
    <source>
        <dbReference type="ARBA" id="ARBA00022605"/>
    </source>
</evidence>
<evidence type="ECO:0000256" key="2">
    <source>
        <dbReference type="ARBA" id="ARBA00022571"/>
    </source>
</evidence>
<dbReference type="PIRSF" id="PIRSF000728">
    <property type="entry name" value="NAGK"/>
    <property type="match status" value="1"/>
</dbReference>
<reference evidence="12 14" key="3">
    <citation type="submission" date="2020-03" db="EMBL/GenBank/DDBJ databases">
        <title>Bacillus aquiflavi sp. nov., isolated from yellow water of strong flavor Chinese baijiu in Yibin region of China.</title>
        <authorList>
            <person name="Xie J."/>
        </authorList>
    </citation>
    <scope>NUCLEOTIDE SEQUENCE [LARGE SCALE GENOMIC DNA]</scope>
    <source>
        <strain evidence="12 14">Gsoil 114</strain>
    </source>
</reference>
<evidence type="ECO:0000256" key="8">
    <source>
        <dbReference type="ARBA" id="ARBA00048141"/>
    </source>
</evidence>
<dbReference type="EMBL" id="JRUN01000047">
    <property type="protein sequence ID" value="KHD84665.1"/>
    <property type="molecule type" value="Genomic_DNA"/>
</dbReference>
<accession>A0A0A6V985</accession>
<dbReference type="HAMAP" id="MF_00082">
    <property type="entry name" value="ArgB"/>
    <property type="match status" value="1"/>
</dbReference>
<gene>
    <name evidence="9 12" type="primary">argB</name>
    <name evidence="12" type="ORF">G4D61_11440</name>
    <name evidence="11" type="ORF">NG54_14005</name>
</gene>
<dbReference type="GO" id="GO:0005524">
    <property type="term" value="F:ATP binding"/>
    <property type="evidence" value="ECO:0007669"/>
    <property type="project" value="UniProtKB-UniRule"/>
</dbReference>
<evidence type="ECO:0000256" key="4">
    <source>
        <dbReference type="ARBA" id="ARBA00022679"/>
    </source>
</evidence>
<comment type="caution">
    <text evidence="11">The sequence shown here is derived from an EMBL/GenBank/DDBJ whole genome shotgun (WGS) entry which is preliminary data.</text>
</comment>
<dbReference type="CDD" id="cd04238">
    <property type="entry name" value="AAK_NAGK-like"/>
    <property type="match status" value="1"/>
</dbReference>
<evidence type="ECO:0000256" key="5">
    <source>
        <dbReference type="ARBA" id="ARBA00022741"/>
    </source>
</evidence>
<comment type="catalytic activity">
    <reaction evidence="8 9">
        <text>N-acetyl-L-glutamate + ATP = N-acetyl-L-glutamyl 5-phosphate + ADP</text>
        <dbReference type="Rhea" id="RHEA:14629"/>
        <dbReference type="ChEBI" id="CHEBI:30616"/>
        <dbReference type="ChEBI" id="CHEBI:44337"/>
        <dbReference type="ChEBI" id="CHEBI:57936"/>
        <dbReference type="ChEBI" id="CHEBI:456216"/>
        <dbReference type="EC" id="2.7.2.8"/>
    </reaction>
</comment>
<reference evidence="12 14" key="2">
    <citation type="submission" date="2020-02" db="EMBL/GenBank/DDBJ databases">
        <authorList>
            <person name="Feng H."/>
        </authorList>
    </citation>
    <scope>NUCLEOTIDE SEQUENCE [LARGE SCALE GENOMIC DNA]</scope>
    <source>
        <strain evidence="12 14">Gsoil 114</strain>
    </source>
</reference>
<dbReference type="OrthoDB" id="9803155at2"/>
<comment type="pathway">
    <text evidence="1 9">Amino-acid biosynthesis; L-arginine biosynthesis; N(2)-acetyl-L-ornithine from L-glutamate: step 2/4.</text>
</comment>
<evidence type="ECO:0000313" key="14">
    <source>
        <dbReference type="Proteomes" id="UP000476934"/>
    </source>
</evidence>
<dbReference type="FunFam" id="3.40.1160.10:FF:000004">
    <property type="entry name" value="Acetylglutamate kinase"/>
    <property type="match status" value="1"/>
</dbReference>
<feature type="site" description="Transition state stabilizer" evidence="9">
    <location>
        <position position="7"/>
    </location>
</feature>
<comment type="function">
    <text evidence="9">Catalyzes the ATP-dependent phosphorylation of N-acetyl-L-glutamate.</text>
</comment>
<keyword evidence="2 9" id="KW-0055">Arginine biosynthesis</keyword>
<comment type="subcellular location">
    <subcellularLocation>
        <location evidence="9">Cytoplasm</location>
    </subcellularLocation>
</comment>
<name>A0A0A6V985_9BACI</name>
<sequence length="261" mass="28030">MSYVVIKCGGSILEQLPETFYKSILQLVKDYQLKPIIVHGGGPEISNLLEQMEIETTFMNGLRVTTEPVLDVVEMVLSGSVNKKISRKLTACGGKAVGISGIDGSLLLGKQKDSDLGFVGDILSVKHDIVKELLNENYIPVISPLALDENGQRLNINADTAASAIAKALNAQLWMITNVPGVMKQDKVISQLTLDEVEQLIDEKIITGGMIPKVHAACECIESGVKEVVIINGLEENGLLKLASGKQIGSKIIGKEVLING</sequence>
<reference evidence="11 13" key="1">
    <citation type="submission" date="2014-10" db="EMBL/GenBank/DDBJ databases">
        <title>Draft genome of phytase producing Bacillus ginsengihumi strain M2.11.</title>
        <authorList>
            <person name="Toymentseva A."/>
            <person name="Boulygina E.A."/>
            <person name="Kazakov S.V."/>
            <person name="Kayumov I."/>
            <person name="Suleimanova A.D."/>
            <person name="Mardanova A.M."/>
            <person name="Maria S.N."/>
            <person name="Sergey M.Y."/>
            <person name="Sharipova M.R."/>
        </authorList>
    </citation>
    <scope>NUCLEOTIDE SEQUENCE [LARGE SCALE GENOMIC DNA]</scope>
    <source>
        <strain evidence="11 13">M2.11</strain>
    </source>
</reference>
<dbReference type="InterPro" id="IPR036393">
    <property type="entry name" value="AceGlu_kinase-like_sf"/>
</dbReference>
<dbReference type="InterPro" id="IPR001048">
    <property type="entry name" value="Asp/Glu/Uridylate_kinase"/>
</dbReference>
<keyword evidence="6 9" id="KW-0418">Kinase</keyword>
<dbReference type="RefSeq" id="WP_025729190.1">
    <property type="nucleotide sequence ID" value="NZ_JAAIWK010000018.1"/>
</dbReference>
<evidence type="ECO:0000256" key="1">
    <source>
        <dbReference type="ARBA" id="ARBA00004828"/>
    </source>
</evidence>
<dbReference type="InterPro" id="IPR004662">
    <property type="entry name" value="AcgluKinase_fam"/>
</dbReference>
<evidence type="ECO:0000313" key="13">
    <source>
        <dbReference type="Proteomes" id="UP000030588"/>
    </source>
</evidence>
<dbReference type="GO" id="GO:0003991">
    <property type="term" value="F:acetylglutamate kinase activity"/>
    <property type="evidence" value="ECO:0007669"/>
    <property type="project" value="UniProtKB-UniRule"/>
</dbReference>
<evidence type="ECO:0000313" key="11">
    <source>
        <dbReference type="EMBL" id="KHD84665.1"/>
    </source>
</evidence>
<dbReference type="Gene3D" id="3.40.1160.10">
    <property type="entry name" value="Acetylglutamate kinase-like"/>
    <property type="match status" value="1"/>
</dbReference>
<evidence type="ECO:0000259" key="10">
    <source>
        <dbReference type="Pfam" id="PF00696"/>
    </source>
</evidence>
<dbReference type="STRING" id="363870.NG54_14005"/>
<evidence type="ECO:0000256" key="9">
    <source>
        <dbReference type="HAMAP-Rule" id="MF_00082"/>
    </source>
</evidence>
<dbReference type="PANTHER" id="PTHR23342:SF0">
    <property type="entry name" value="N-ACETYLGLUTAMATE SYNTHASE, MITOCHONDRIAL"/>
    <property type="match status" value="1"/>
</dbReference>